<dbReference type="PANTHER" id="PTHR48086:SF7">
    <property type="entry name" value="SODIUM-SOLUTE SYMPORTER-RELATED"/>
    <property type="match status" value="1"/>
</dbReference>
<dbReference type="RefSeq" id="WP_005195534.1">
    <property type="nucleotide sequence ID" value="NZ_CP136136.1"/>
</dbReference>
<feature type="transmembrane region" description="Helical" evidence="8">
    <location>
        <begin position="71"/>
        <end position="93"/>
    </location>
</feature>
<evidence type="ECO:0000256" key="4">
    <source>
        <dbReference type="ARBA" id="ARBA00022692"/>
    </source>
</evidence>
<feature type="transmembrane region" description="Helical" evidence="8">
    <location>
        <begin position="359"/>
        <end position="380"/>
    </location>
</feature>
<evidence type="ECO:0000256" key="7">
    <source>
        <dbReference type="RuleBase" id="RU362091"/>
    </source>
</evidence>
<keyword evidence="6 8" id="KW-0472">Membrane</keyword>
<name>A0AAW6RK48_GORRU</name>
<dbReference type="Pfam" id="PF00474">
    <property type="entry name" value="SSF"/>
    <property type="match status" value="1"/>
</dbReference>
<proteinExistence type="inferred from homology"/>
<dbReference type="PROSITE" id="PS50283">
    <property type="entry name" value="NA_SOLUT_SYMP_3"/>
    <property type="match status" value="1"/>
</dbReference>
<evidence type="ECO:0000313" key="9">
    <source>
        <dbReference type="EMBL" id="MDG6783559.1"/>
    </source>
</evidence>
<organism evidence="9">
    <name type="scientific">Gordonia rubripertincta</name>
    <name type="common">Rhodococcus corallinus</name>
    <dbReference type="NCBI Taxonomy" id="36822"/>
    <lineage>
        <taxon>Bacteria</taxon>
        <taxon>Bacillati</taxon>
        <taxon>Actinomycetota</taxon>
        <taxon>Actinomycetes</taxon>
        <taxon>Mycobacteriales</taxon>
        <taxon>Gordoniaceae</taxon>
        <taxon>Gordonia</taxon>
    </lineage>
</organism>
<comment type="caution">
    <text evidence="9">The sequence shown here is derived from an EMBL/GenBank/DDBJ whole genome shotgun (WGS) entry which is preliminary data.</text>
</comment>
<dbReference type="CDD" id="cd10322">
    <property type="entry name" value="SLC5sbd"/>
    <property type="match status" value="1"/>
</dbReference>
<feature type="transmembrane region" description="Helical" evidence="8">
    <location>
        <begin position="386"/>
        <end position="411"/>
    </location>
</feature>
<evidence type="ECO:0000256" key="5">
    <source>
        <dbReference type="ARBA" id="ARBA00022989"/>
    </source>
</evidence>
<dbReference type="EMBL" id="JARUXG010000024">
    <property type="protein sequence ID" value="MDG6783559.1"/>
    <property type="molecule type" value="Genomic_DNA"/>
</dbReference>
<evidence type="ECO:0000256" key="8">
    <source>
        <dbReference type="SAM" id="Phobius"/>
    </source>
</evidence>
<feature type="transmembrane region" description="Helical" evidence="8">
    <location>
        <begin position="418"/>
        <end position="436"/>
    </location>
</feature>
<keyword evidence="4 8" id="KW-0812">Transmembrane</keyword>
<comment type="subcellular location">
    <subcellularLocation>
        <location evidence="1">Membrane</location>
        <topology evidence="1">Multi-pass membrane protein</topology>
    </subcellularLocation>
</comment>
<evidence type="ECO:0000256" key="2">
    <source>
        <dbReference type="ARBA" id="ARBA00006434"/>
    </source>
</evidence>
<evidence type="ECO:0000256" key="3">
    <source>
        <dbReference type="ARBA" id="ARBA00022448"/>
    </source>
</evidence>
<feature type="transmembrane region" description="Helical" evidence="8">
    <location>
        <begin position="264"/>
        <end position="290"/>
    </location>
</feature>
<dbReference type="PANTHER" id="PTHR48086">
    <property type="entry name" value="SODIUM/PROLINE SYMPORTER-RELATED"/>
    <property type="match status" value="1"/>
</dbReference>
<accession>A0AAW6RK48</accession>
<keyword evidence="5 8" id="KW-1133">Transmembrane helix</keyword>
<sequence length="488" mass="51038">MSLQTVFSILIAVYFVLILVVGLRSNKKISTSSDYSVAVRNMGPVLGTMTFTATYVSALTVIGLVGSANGMGLALVPYTFVGLGCGLLFLVLLSSRVHRAGRTSESVPELPGKRYGDKTVRVTSAGTIVIAYFVYLIAQLFAVGILLSTTIGFKVWAVILVVGTIFVLYTLTGGMQAVARTDAYQLVVLVAAVLLTLVLVVTKVGSDGLSWSDGPGLSQFLGGPVPSAMLAFGWGLSWGLGVACMPNYLQRILSCPDVRTTRLVLGWGSAISFWLVNAPILVIGIGIAIIDPTMTGDSALPSFLLTHGGTIIAALALTGLISAVMSTTDSLLHVMGVYFGRDILCTLRKIDDDATALKLARISTGAIGALAVATATNMSFSPLPLILTFASYAVSLLAAGLFVPLFIGLLWSGASKTGAVASMVVGVIVLIVFEVLRKQGVVELHGIVPTLLCAIIAMVAGSLWDSRRSELTATESDETEQPVAVPTV</sequence>
<dbReference type="GO" id="GO:0005886">
    <property type="term" value="C:plasma membrane"/>
    <property type="evidence" value="ECO:0007669"/>
    <property type="project" value="TreeGrafter"/>
</dbReference>
<feature type="transmembrane region" description="Helical" evidence="8">
    <location>
        <begin position="153"/>
        <end position="171"/>
    </location>
</feature>
<feature type="transmembrane region" description="Helical" evidence="8">
    <location>
        <begin position="310"/>
        <end position="339"/>
    </location>
</feature>
<feature type="transmembrane region" description="Helical" evidence="8">
    <location>
        <begin position="6"/>
        <end position="23"/>
    </location>
</feature>
<feature type="transmembrane region" description="Helical" evidence="8">
    <location>
        <begin position="225"/>
        <end position="243"/>
    </location>
</feature>
<reference evidence="9" key="1">
    <citation type="submission" date="2023-04" db="EMBL/GenBank/DDBJ databases">
        <title>Characterization and analysis of the complete genome of Gordonia rubripertincta 112, the degrader of aromatic and aliphatic compounds.</title>
        <authorList>
            <person name="Frantsuzova E."/>
            <person name="Bogun A."/>
            <person name="Delegan Y."/>
        </authorList>
    </citation>
    <scope>NUCLEOTIDE SEQUENCE</scope>
    <source>
        <strain evidence="9">112</strain>
    </source>
</reference>
<dbReference type="AlphaFoldDB" id="A0AAW6RK48"/>
<dbReference type="InterPro" id="IPR050277">
    <property type="entry name" value="Sodium:Solute_Symporter"/>
</dbReference>
<evidence type="ECO:0000256" key="6">
    <source>
        <dbReference type="ARBA" id="ARBA00023136"/>
    </source>
</evidence>
<feature type="transmembrane region" description="Helical" evidence="8">
    <location>
        <begin position="122"/>
        <end position="147"/>
    </location>
</feature>
<gene>
    <name evidence="9" type="ORF">QBL07_22365</name>
</gene>
<protein>
    <submittedName>
        <fullName evidence="9">Sodium:solute symporter family protein</fullName>
    </submittedName>
</protein>
<keyword evidence="3" id="KW-0813">Transport</keyword>
<dbReference type="Gene3D" id="1.20.1730.10">
    <property type="entry name" value="Sodium/glucose cotransporter"/>
    <property type="match status" value="1"/>
</dbReference>
<dbReference type="InterPro" id="IPR038377">
    <property type="entry name" value="Na/Glc_symporter_sf"/>
</dbReference>
<feature type="transmembrane region" description="Helical" evidence="8">
    <location>
        <begin position="183"/>
        <end position="205"/>
    </location>
</feature>
<evidence type="ECO:0000256" key="1">
    <source>
        <dbReference type="ARBA" id="ARBA00004141"/>
    </source>
</evidence>
<dbReference type="InterPro" id="IPR001734">
    <property type="entry name" value="Na/solute_symporter"/>
</dbReference>
<dbReference type="GO" id="GO:0022857">
    <property type="term" value="F:transmembrane transporter activity"/>
    <property type="evidence" value="ECO:0007669"/>
    <property type="project" value="InterPro"/>
</dbReference>
<comment type="similarity">
    <text evidence="2 7">Belongs to the sodium:solute symporter (SSF) (TC 2.A.21) family.</text>
</comment>
<feature type="transmembrane region" description="Helical" evidence="8">
    <location>
        <begin position="44"/>
        <end position="65"/>
    </location>
</feature>
<feature type="transmembrane region" description="Helical" evidence="8">
    <location>
        <begin position="442"/>
        <end position="464"/>
    </location>
</feature>